<dbReference type="GO" id="GO:0016491">
    <property type="term" value="F:oxidoreductase activity"/>
    <property type="evidence" value="ECO:0007669"/>
    <property type="project" value="UniProtKB-KW"/>
</dbReference>
<dbReference type="SUPFAM" id="SSF51735">
    <property type="entry name" value="NAD(P)-binding Rossmann-fold domains"/>
    <property type="match status" value="1"/>
</dbReference>
<evidence type="ECO:0000256" key="2">
    <source>
        <dbReference type="ARBA" id="ARBA00023002"/>
    </source>
</evidence>
<dbReference type="PANTHER" id="PTHR43669:SF11">
    <property type="entry name" value="SHORT-CHAIN DEHYDROGENASE_OXIDOREDUCTASE"/>
    <property type="match status" value="1"/>
</dbReference>
<dbReference type="VEuPathDB" id="FungiDB:CH63R_08531"/>
<dbReference type="RefSeq" id="XP_018155528.1">
    <property type="nucleotide sequence ID" value="XM_018303505.1"/>
</dbReference>
<keyword evidence="4" id="KW-1185">Reference proteome</keyword>
<keyword evidence="2" id="KW-0560">Oxidoreductase</keyword>
<dbReference type="Gene3D" id="3.40.50.720">
    <property type="entry name" value="NAD(P)-binding Rossmann-like Domain"/>
    <property type="match status" value="1"/>
</dbReference>
<sequence length="73" mass="7639">MSFPSKTTLITGATSGIGLALADRLVANGTYVIAVGRRTDRLDALVSAHGPEKVAAEPFDVTDLEALPAWVDK</sequence>
<evidence type="ECO:0000313" key="4">
    <source>
        <dbReference type="Proteomes" id="UP000092177"/>
    </source>
</evidence>
<dbReference type="Pfam" id="PF00106">
    <property type="entry name" value="adh_short"/>
    <property type="match status" value="1"/>
</dbReference>
<dbReference type="PANTHER" id="PTHR43669">
    <property type="entry name" value="5-KETO-D-GLUCONATE 5-REDUCTASE"/>
    <property type="match status" value="1"/>
</dbReference>
<name>A0A1B7Y4R5_COLHI</name>
<dbReference type="PRINTS" id="PR00081">
    <property type="entry name" value="GDHRDH"/>
</dbReference>
<proteinExistence type="inferred from homology"/>
<evidence type="ECO:0000256" key="1">
    <source>
        <dbReference type="ARBA" id="ARBA00006484"/>
    </source>
</evidence>
<dbReference type="OrthoDB" id="37659at2759"/>
<dbReference type="InterPro" id="IPR002347">
    <property type="entry name" value="SDR_fam"/>
</dbReference>
<dbReference type="Proteomes" id="UP000092177">
    <property type="component" value="Chromosome 6"/>
</dbReference>
<evidence type="ECO:0000313" key="3">
    <source>
        <dbReference type="EMBL" id="OBR07010.1"/>
    </source>
</evidence>
<gene>
    <name evidence="3" type="ORF">CH63R_08531</name>
</gene>
<dbReference type="KEGG" id="chig:CH63R_08531"/>
<protein>
    <submittedName>
        <fullName evidence="3">Short-chain dehydrogenase</fullName>
    </submittedName>
</protein>
<comment type="caution">
    <text evidence="3">The sequence shown here is derived from an EMBL/GenBank/DDBJ whole genome shotgun (WGS) entry which is preliminary data.</text>
</comment>
<organism evidence="3 4">
    <name type="scientific">Colletotrichum higginsianum (strain IMI 349063)</name>
    <name type="common">Crucifer anthracnose fungus</name>
    <dbReference type="NCBI Taxonomy" id="759273"/>
    <lineage>
        <taxon>Eukaryota</taxon>
        <taxon>Fungi</taxon>
        <taxon>Dikarya</taxon>
        <taxon>Ascomycota</taxon>
        <taxon>Pezizomycotina</taxon>
        <taxon>Sordariomycetes</taxon>
        <taxon>Hypocreomycetidae</taxon>
        <taxon>Glomerellales</taxon>
        <taxon>Glomerellaceae</taxon>
        <taxon>Colletotrichum</taxon>
        <taxon>Colletotrichum destructivum species complex</taxon>
    </lineage>
</organism>
<accession>A0A1B7Y4R5</accession>
<dbReference type="AlphaFoldDB" id="A0A1B7Y4R5"/>
<comment type="similarity">
    <text evidence="1">Belongs to the short-chain dehydrogenases/reductases (SDR) family.</text>
</comment>
<dbReference type="GeneID" id="28867612"/>
<dbReference type="InterPro" id="IPR036291">
    <property type="entry name" value="NAD(P)-bd_dom_sf"/>
</dbReference>
<dbReference type="EMBL" id="LTAN01000006">
    <property type="protein sequence ID" value="OBR07010.1"/>
    <property type="molecule type" value="Genomic_DNA"/>
</dbReference>
<reference evidence="4" key="1">
    <citation type="journal article" date="2017" name="BMC Genomics">
        <title>Gapless genome assembly of Colletotrichum higginsianum reveals chromosome structure and association of transposable elements with secondary metabolite gene clusters.</title>
        <authorList>
            <person name="Dallery J.-F."/>
            <person name="Lapalu N."/>
            <person name="Zampounis A."/>
            <person name="Pigne S."/>
            <person name="Luyten I."/>
            <person name="Amselem J."/>
            <person name="Wittenberg A.H.J."/>
            <person name="Zhou S."/>
            <person name="de Queiroz M.V."/>
            <person name="Robin G.P."/>
            <person name="Auger A."/>
            <person name="Hainaut M."/>
            <person name="Henrissat B."/>
            <person name="Kim K.-T."/>
            <person name="Lee Y.-H."/>
            <person name="Lespinet O."/>
            <person name="Schwartz D.C."/>
            <person name="Thon M.R."/>
            <person name="O'Connell R.J."/>
        </authorList>
    </citation>
    <scope>NUCLEOTIDE SEQUENCE [LARGE SCALE GENOMIC DNA]</scope>
    <source>
        <strain evidence="4">IMI 349063</strain>
    </source>
</reference>